<dbReference type="GO" id="GO:0000981">
    <property type="term" value="F:DNA-binding transcription factor activity, RNA polymerase II-specific"/>
    <property type="evidence" value="ECO:0007669"/>
    <property type="project" value="InterPro"/>
</dbReference>
<evidence type="ECO:0000256" key="1">
    <source>
        <dbReference type="ARBA" id="ARBA00004123"/>
    </source>
</evidence>
<reference evidence="5 6" key="1">
    <citation type="submission" date="2016-03" db="EMBL/GenBank/DDBJ databases">
        <authorList>
            <person name="Ploux O."/>
        </authorList>
    </citation>
    <scope>NUCLEOTIDE SEQUENCE [LARGE SCALE GENOMIC DNA]</scope>
    <source>
        <strain evidence="5 6">UAMH 11012</strain>
    </source>
</reference>
<dbReference type="OrthoDB" id="5319341at2759"/>
<evidence type="ECO:0000256" key="3">
    <source>
        <dbReference type="SAM" id="MobiDB-lite"/>
    </source>
</evidence>
<dbReference type="GO" id="GO:0008270">
    <property type="term" value="F:zinc ion binding"/>
    <property type="evidence" value="ECO:0007669"/>
    <property type="project" value="InterPro"/>
</dbReference>
<name>A0A1L7XPN7_9HELO</name>
<dbReference type="Proteomes" id="UP000184330">
    <property type="component" value="Unassembled WGS sequence"/>
</dbReference>
<dbReference type="InterPro" id="IPR036864">
    <property type="entry name" value="Zn2-C6_fun-type_DNA-bd_sf"/>
</dbReference>
<keyword evidence="6" id="KW-1185">Reference proteome</keyword>
<dbReference type="InterPro" id="IPR001138">
    <property type="entry name" value="Zn2Cys6_DnaBD"/>
</dbReference>
<evidence type="ECO:0000259" key="4">
    <source>
        <dbReference type="PROSITE" id="PS50048"/>
    </source>
</evidence>
<evidence type="ECO:0000256" key="2">
    <source>
        <dbReference type="ARBA" id="ARBA00023242"/>
    </source>
</evidence>
<dbReference type="EMBL" id="FJOG01000041">
    <property type="protein sequence ID" value="CZR67012.1"/>
    <property type="molecule type" value="Genomic_DNA"/>
</dbReference>
<dbReference type="Pfam" id="PF00172">
    <property type="entry name" value="Zn_clus"/>
    <property type="match status" value="1"/>
</dbReference>
<feature type="region of interest" description="Disordered" evidence="3">
    <location>
        <begin position="59"/>
        <end position="95"/>
    </location>
</feature>
<feature type="compositionally biased region" description="Basic residues" evidence="3">
    <location>
        <begin position="9"/>
        <end position="24"/>
    </location>
</feature>
<dbReference type="AlphaFoldDB" id="A0A1L7XPN7"/>
<dbReference type="PANTHER" id="PTHR37534:SF3">
    <property type="entry name" value="ZN(II)2CYS6 TRANSCRIPTION FACTOR (EUROFUNG)"/>
    <property type="match status" value="1"/>
</dbReference>
<dbReference type="InterPro" id="IPR021858">
    <property type="entry name" value="Fun_TF"/>
</dbReference>
<dbReference type="Gene3D" id="4.10.240.10">
    <property type="entry name" value="Zn(2)-C6 fungal-type DNA-binding domain"/>
    <property type="match status" value="1"/>
</dbReference>
<feature type="domain" description="Zn(2)-C6 fungal-type" evidence="4">
    <location>
        <begin position="28"/>
        <end position="58"/>
    </location>
</feature>
<sequence length="657" mass="74186">MVDEERPTTPRKPRNRQSRGKGLRKTTGCITCRRRHVKCDEERPYCHRCLKANQTCIYADPNTPSTSGRDRTERTETRQVSTPSTELPRLPSIPQWHNSPEQQIVRYPPPNSVSDRVSITSGPPPMRLQQRQNFSSSRQSTDYMLNGTNNMSPDATNQQVMSPEMSTYAATAFSLGSDNSLVARSGSQPTFNVAISRWFDMLVGDSAFESAVPDVDAAVDDCSSVDTPRDPDRNSIPYVSSFHGTPDATGIAAALPISTSPQLLERSAPGSDRTLLNEKLRWQSPSTIELLPYEHFIFSNFVQRISLWIDLFDPTQNFSTFVPHLAMRNTGLMKAILALSSRHISLVPSITAEQSHDRNDALQYYNETLHYLSKAMQYETFKTSLELLATALIISTYEMLDGSGKDWERHLQGVFWIQRSQVIHGDSKGLRAAVWWAWLCQDVWAAFKEKRKTFTFWKPVRTFAEMNPYELAARSVYIIAKVVNFCSKEEIEGSTIEGRIERAGQLQAMLDEWERYITIEFNPLPYRGDAPSTAFQSVWIHPPAYAVAVQLHYSARLLLLLNKPSKGGFGGYLEQSRMIAKYVNNICGIALTLNDHASSVMCSQCVYIAGMCVQDLRQRETVLGMLDACRQRTGWPIRSLSEELQVFWDSSESVPNG</sequence>
<dbReference type="PROSITE" id="PS00463">
    <property type="entry name" value="ZN2_CY6_FUNGAL_1"/>
    <property type="match status" value="1"/>
</dbReference>
<dbReference type="SMART" id="SM00066">
    <property type="entry name" value="GAL4"/>
    <property type="match status" value="1"/>
</dbReference>
<gene>
    <name evidence="5" type="ORF">PAC_16911</name>
</gene>
<dbReference type="GO" id="GO:0005634">
    <property type="term" value="C:nucleus"/>
    <property type="evidence" value="ECO:0007669"/>
    <property type="project" value="UniProtKB-SubCell"/>
</dbReference>
<dbReference type="GO" id="GO:0045944">
    <property type="term" value="P:positive regulation of transcription by RNA polymerase II"/>
    <property type="evidence" value="ECO:0007669"/>
    <property type="project" value="TreeGrafter"/>
</dbReference>
<feature type="region of interest" description="Disordered" evidence="3">
    <location>
        <begin position="1"/>
        <end position="25"/>
    </location>
</feature>
<protein>
    <submittedName>
        <fullName evidence="5">Related to quinate transport protein</fullName>
    </submittedName>
</protein>
<organism evidence="5 6">
    <name type="scientific">Phialocephala subalpina</name>
    <dbReference type="NCBI Taxonomy" id="576137"/>
    <lineage>
        <taxon>Eukaryota</taxon>
        <taxon>Fungi</taxon>
        <taxon>Dikarya</taxon>
        <taxon>Ascomycota</taxon>
        <taxon>Pezizomycotina</taxon>
        <taxon>Leotiomycetes</taxon>
        <taxon>Helotiales</taxon>
        <taxon>Mollisiaceae</taxon>
        <taxon>Phialocephala</taxon>
        <taxon>Phialocephala fortinii species complex</taxon>
    </lineage>
</organism>
<feature type="compositionally biased region" description="Basic and acidic residues" evidence="3">
    <location>
        <begin position="68"/>
        <end position="77"/>
    </location>
</feature>
<dbReference type="CDD" id="cd12148">
    <property type="entry name" value="fungal_TF_MHR"/>
    <property type="match status" value="1"/>
</dbReference>
<keyword evidence="2" id="KW-0539">Nucleus</keyword>
<accession>A0A1L7XPN7</accession>
<proteinExistence type="predicted"/>
<dbReference type="PROSITE" id="PS50048">
    <property type="entry name" value="ZN2_CY6_FUNGAL_2"/>
    <property type="match status" value="1"/>
</dbReference>
<dbReference type="PANTHER" id="PTHR37534">
    <property type="entry name" value="TRANSCRIPTIONAL ACTIVATOR PROTEIN UGA3"/>
    <property type="match status" value="1"/>
</dbReference>
<dbReference type="GO" id="GO:0000976">
    <property type="term" value="F:transcription cis-regulatory region binding"/>
    <property type="evidence" value="ECO:0007669"/>
    <property type="project" value="TreeGrafter"/>
</dbReference>
<dbReference type="SUPFAM" id="SSF57701">
    <property type="entry name" value="Zn2/Cys6 DNA-binding domain"/>
    <property type="match status" value="1"/>
</dbReference>
<comment type="subcellular location">
    <subcellularLocation>
        <location evidence="1">Nucleus</location>
    </subcellularLocation>
</comment>
<evidence type="ECO:0000313" key="6">
    <source>
        <dbReference type="Proteomes" id="UP000184330"/>
    </source>
</evidence>
<evidence type="ECO:0000313" key="5">
    <source>
        <dbReference type="EMBL" id="CZR67012.1"/>
    </source>
</evidence>
<dbReference type="Pfam" id="PF11951">
    <property type="entry name" value="Fungal_trans_2"/>
    <property type="match status" value="1"/>
</dbReference>
<dbReference type="CDD" id="cd00067">
    <property type="entry name" value="GAL4"/>
    <property type="match status" value="1"/>
</dbReference>